<proteinExistence type="predicted"/>
<reference evidence="3" key="1">
    <citation type="submission" date="2016-05" db="EMBL/GenBank/DDBJ databases">
        <authorList>
            <person name="Naeem Raeece"/>
        </authorList>
    </citation>
    <scope>NUCLEOTIDE SEQUENCE [LARGE SCALE GENOMIC DNA]</scope>
</reference>
<keyword evidence="1" id="KW-0175">Coiled coil</keyword>
<protein>
    <recommendedName>
        <fullName evidence="4">t-SNARE coiled-coil homology domain-containing protein</fullName>
    </recommendedName>
</protein>
<dbReference type="VEuPathDB" id="PlasmoDB:PmUG01_13051000"/>
<name>A0A1A8WAI7_PLAMA</name>
<evidence type="ECO:0000256" key="1">
    <source>
        <dbReference type="SAM" id="Coils"/>
    </source>
</evidence>
<accession>A0A1A8WAI7</accession>
<feature type="coiled-coil region" evidence="1">
    <location>
        <begin position="7"/>
        <end position="37"/>
    </location>
</feature>
<evidence type="ECO:0000313" key="3">
    <source>
        <dbReference type="Proteomes" id="UP000078597"/>
    </source>
</evidence>
<sequence>MIKKKKYDRGKNNNRDLENIKNKLEDLKSKTEVTDEKIDIVKKNVDPFNDLKIHILNVLDETRKYIREKESIQNIHGNNIEVIKRGNIIYNNIKNLDTYFIKLEEILTKQLKQKYLFSKEELLDKSQSCDLLKKQIYECKKLSNFDHIKETCAINFDDFKNKPQIDRKETSNIKHEEDDLIIINRWKKRDEKFNEEILKIGEVIDIIGANADFITQKAEEQNEIILNLQDQTDKTQDNVKEINVEIKKLLFLSC</sequence>
<dbReference type="EMBL" id="FLQW01001496">
    <property type="protein sequence ID" value="SBS89867.1"/>
    <property type="molecule type" value="Genomic_DNA"/>
</dbReference>
<feature type="coiled-coil region" evidence="1">
    <location>
        <begin position="211"/>
        <end position="245"/>
    </location>
</feature>
<dbReference type="AlphaFoldDB" id="A0A1A8WAI7"/>
<evidence type="ECO:0000313" key="2">
    <source>
        <dbReference type="EMBL" id="SBS89867.1"/>
    </source>
</evidence>
<dbReference type="Proteomes" id="UP000078597">
    <property type="component" value="Unassembled WGS sequence"/>
</dbReference>
<organism evidence="2 3">
    <name type="scientific">Plasmodium malariae</name>
    <dbReference type="NCBI Taxonomy" id="5858"/>
    <lineage>
        <taxon>Eukaryota</taxon>
        <taxon>Sar</taxon>
        <taxon>Alveolata</taxon>
        <taxon>Apicomplexa</taxon>
        <taxon>Aconoidasida</taxon>
        <taxon>Haemosporida</taxon>
        <taxon>Plasmodiidae</taxon>
        <taxon>Plasmodium</taxon>
        <taxon>Plasmodium (Plasmodium)</taxon>
    </lineage>
</organism>
<gene>
    <name evidence="2" type="ORF">PMALA_027680</name>
</gene>
<evidence type="ECO:0008006" key="4">
    <source>
        <dbReference type="Google" id="ProtNLM"/>
    </source>
</evidence>